<dbReference type="InterPro" id="IPR038499">
    <property type="entry name" value="BRO1_sf"/>
</dbReference>
<comment type="caution">
    <text evidence="5">The sequence shown here is derived from an EMBL/GenBank/DDBJ whole genome shotgun (WGS) entry which is preliminary data.</text>
</comment>
<reference evidence="5" key="1">
    <citation type="submission" date="2022-12" db="EMBL/GenBank/DDBJ databases">
        <authorList>
            <person name="Petersen C."/>
        </authorList>
    </citation>
    <scope>NUCLEOTIDE SEQUENCE</scope>
    <source>
        <strain evidence="5">IBT 29677</strain>
    </source>
</reference>
<dbReference type="PANTHER" id="PTHR40463:SF1">
    <property type="entry name" value="PH-RESPONSE REGULATOR PROTEIN PALC"/>
    <property type="match status" value="1"/>
</dbReference>
<feature type="region of interest" description="Disordered" evidence="3">
    <location>
        <begin position="335"/>
        <end position="398"/>
    </location>
</feature>
<dbReference type="OrthoDB" id="10266451at2759"/>
<dbReference type="InterPro" id="IPR004328">
    <property type="entry name" value="BRO1_dom"/>
</dbReference>
<evidence type="ECO:0000256" key="3">
    <source>
        <dbReference type="SAM" id="MobiDB-lite"/>
    </source>
</evidence>
<dbReference type="PANTHER" id="PTHR40463">
    <property type="entry name" value="PH-RESPONSE REGULATOR PROTEIN PALC"/>
    <property type="match status" value="1"/>
</dbReference>
<dbReference type="SMART" id="SM01041">
    <property type="entry name" value="BRO1"/>
    <property type="match status" value="1"/>
</dbReference>
<feature type="domain" description="BRO1" evidence="4">
    <location>
        <begin position="1"/>
        <end position="474"/>
    </location>
</feature>
<feature type="compositionally biased region" description="Basic and acidic residues" evidence="3">
    <location>
        <begin position="454"/>
        <end position="464"/>
    </location>
</feature>
<evidence type="ECO:0000313" key="5">
    <source>
        <dbReference type="EMBL" id="KAJ5407604.1"/>
    </source>
</evidence>
<dbReference type="Proteomes" id="UP001147747">
    <property type="component" value="Unassembled WGS sequence"/>
</dbReference>
<gene>
    <name evidence="5" type="ORF">N7509_001487</name>
</gene>
<dbReference type="GO" id="GO:0071467">
    <property type="term" value="P:cellular response to pH"/>
    <property type="evidence" value="ECO:0007669"/>
    <property type="project" value="InterPro"/>
</dbReference>
<dbReference type="PROSITE" id="PS51180">
    <property type="entry name" value="BRO1"/>
    <property type="match status" value="1"/>
</dbReference>
<dbReference type="EMBL" id="JAPZBU010000004">
    <property type="protein sequence ID" value="KAJ5407604.1"/>
    <property type="molecule type" value="Genomic_DNA"/>
</dbReference>
<dbReference type="GO" id="GO:0005886">
    <property type="term" value="C:plasma membrane"/>
    <property type="evidence" value="ECO:0007669"/>
    <property type="project" value="TreeGrafter"/>
</dbReference>
<sequence length="499" mass="53651">MVYSFTLPTTSPLSFQTFISSSTHPSLPQSASTARHALRLTLKAHKRLPDGPRQDAHLPTVLSALNEYIPYLFAISHGLRGQSVRNDTHAEEIDITVRAEIESEWKPTLSASSAINIRPNATTSGAIPGRTRSGRISGRGIDFEIAFTLTTLGYVLSRLARAGVVESLYASTTPTPEQRTAAVQTATKHLLLASSVHGLLATSPLFTAATASAIPDLNASTQSALSSLALAEATLLAVLKDDAHVAACIQARNPNDREWMVRARRSPKCVPYFSPDSAFARQTRVEEDVTRYAGALGRVARARACRFFGVDAELAGKTGEGIAWLKAARSALGLRDQGSSSSTDEAGNAPSKGGFSRLKREWTERREERKIGKDAGGSRSAKGSLDPGDDAGRGEEGNVIDMLETKWTKMNDTMNTQTILPSAPLLANLPSGRDIHTPPAPYTPPSIDADQLLRMRAPPDEHQNLHFASEDDSEEESSPMPGPPGGFPDRAQTASNVYY</sequence>
<reference evidence="5" key="2">
    <citation type="journal article" date="2023" name="IMA Fungus">
        <title>Comparative genomic study of the Penicillium genus elucidates a diverse pangenome and 15 lateral gene transfer events.</title>
        <authorList>
            <person name="Petersen C."/>
            <person name="Sorensen T."/>
            <person name="Nielsen M.R."/>
            <person name="Sondergaard T.E."/>
            <person name="Sorensen J.L."/>
            <person name="Fitzpatrick D.A."/>
            <person name="Frisvad J.C."/>
            <person name="Nielsen K.L."/>
        </authorList>
    </citation>
    <scope>NUCLEOTIDE SEQUENCE</scope>
    <source>
        <strain evidence="5">IBT 29677</strain>
    </source>
</reference>
<comment type="similarity">
    <text evidence="1">Belongs to the palC family.</text>
</comment>
<accession>A0A9W9W768</accession>
<feature type="compositionally biased region" description="Basic and acidic residues" evidence="3">
    <location>
        <begin position="358"/>
        <end position="373"/>
    </location>
</feature>
<dbReference type="Gene3D" id="1.25.40.280">
    <property type="entry name" value="alix/aip1 like domains"/>
    <property type="match status" value="1"/>
</dbReference>
<evidence type="ECO:0000256" key="2">
    <source>
        <dbReference type="ARBA" id="ARBA00022193"/>
    </source>
</evidence>
<name>A0A9W9W768_9EURO</name>
<evidence type="ECO:0000313" key="6">
    <source>
        <dbReference type="Proteomes" id="UP001147747"/>
    </source>
</evidence>
<evidence type="ECO:0000259" key="4">
    <source>
        <dbReference type="PROSITE" id="PS51180"/>
    </source>
</evidence>
<dbReference type="RefSeq" id="XP_056491919.1">
    <property type="nucleotide sequence ID" value="XM_056626124.1"/>
</dbReference>
<dbReference type="GeneID" id="81365104"/>
<organism evidence="5 6">
    <name type="scientific">Penicillium cosmopolitanum</name>
    <dbReference type="NCBI Taxonomy" id="1131564"/>
    <lineage>
        <taxon>Eukaryota</taxon>
        <taxon>Fungi</taxon>
        <taxon>Dikarya</taxon>
        <taxon>Ascomycota</taxon>
        <taxon>Pezizomycotina</taxon>
        <taxon>Eurotiomycetes</taxon>
        <taxon>Eurotiomycetidae</taxon>
        <taxon>Eurotiales</taxon>
        <taxon>Aspergillaceae</taxon>
        <taxon>Penicillium</taxon>
    </lineage>
</organism>
<keyword evidence="6" id="KW-1185">Reference proteome</keyword>
<dbReference type="InterPro" id="IPR037505">
    <property type="entry name" value="pH-resp_palC"/>
</dbReference>
<evidence type="ECO:0000256" key="1">
    <source>
        <dbReference type="ARBA" id="ARBA00010997"/>
    </source>
</evidence>
<feature type="region of interest" description="Disordered" evidence="3">
    <location>
        <begin position="454"/>
        <end position="499"/>
    </location>
</feature>
<protein>
    <recommendedName>
        <fullName evidence="2">pH-response regulator protein palC</fullName>
    </recommendedName>
</protein>
<dbReference type="AlphaFoldDB" id="A0A9W9W768"/>
<proteinExistence type="inferred from homology"/>